<sequence length="430" mass="47190">MPATRAATRSAAAPKEDVSQLPQEVVPKKAVTKRKAPGDAATAKAKKARNTATAKEESAHKAPTVQPVTATLQGGATQTFVPAVLTFSFEDAKKRLFGVDPRFEDVFNRLKCKPFEHLERLDPFRTLATSILGQQISWLAARSITWRFIRLFDSSLPEKPADYSTAMKADSFFPSAAQVAKTDLATLRTAGLSQRKAEYVQDLASRFADGRLTTQKLLEADDEELYELLTAVRGIGRWTVDMFAIFSLRRPDILPVGDLGVQRGLARWFLSLHSPSHKIDIIPEKLPKGTGDDAEADGRSGTLDPTKAPSGPADDASSLPPAPTLPQTPKKKGTRSKKVEHEEEEDDLGPLPPPFTPSINRTLNAPVSEDVRQLEPLPEGLTVAILKSRLDGKKKIKGALLTPKEMEDLTNSWRPYRSLGVYYMWSLASV</sequence>
<dbReference type="CDD" id="cd00056">
    <property type="entry name" value="ENDO3c"/>
    <property type="match status" value="1"/>
</dbReference>
<feature type="region of interest" description="Disordered" evidence="4">
    <location>
        <begin position="1"/>
        <end position="64"/>
    </location>
</feature>
<feature type="domain" description="HhH-GPD" evidence="5">
    <location>
        <begin position="132"/>
        <end position="308"/>
    </location>
</feature>
<reference evidence="6 7" key="1">
    <citation type="journal article" date="2019" name="Nat. Ecol. Evol.">
        <title>Megaphylogeny resolves global patterns of mushroom evolution.</title>
        <authorList>
            <person name="Varga T."/>
            <person name="Krizsan K."/>
            <person name="Foldi C."/>
            <person name="Dima B."/>
            <person name="Sanchez-Garcia M."/>
            <person name="Sanchez-Ramirez S."/>
            <person name="Szollosi G.J."/>
            <person name="Szarkandi J.G."/>
            <person name="Papp V."/>
            <person name="Albert L."/>
            <person name="Andreopoulos W."/>
            <person name="Angelini C."/>
            <person name="Antonin V."/>
            <person name="Barry K.W."/>
            <person name="Bougher N.L."/>
            <person name="Buchanan P."/>
            <person name="Buyck B."/>
            <person name="Bense V."/>
            <person name="Catcheside P."/>
            <person name="Chovatia M."/>
            <person name="Cooper J."/>
            <person name="Damon W."/>
            <person name="Desjardin D."/>
            <person name="Finy P."/>
            <person name="Geml J."/>
            <person name="Haridas S."/>
            <person name="Hughes K."/>
            <person name="Justo A."/>
            <person name="Karasinski D."/>
            <person name="Kautmanova I."/>
            <person name="Kiss B."/>
            <person name="Kocsube S."/>
            <person name="Kotiranta H."/>
            <person name="LaButti K.M."/>
            <person name="Lechner B.E."/>
            <person name="Liimatainen K."/>
            <person name="Lipzen A."/>
            <person name="Lukacs Z."/>
            <person name="Mihaltcheva S."/>
            <person name="Morgado L.N."/>
            <person name="Niskanen T."/>
            <person name="Noordeloos M.E."/>
            <person name="Ohm R.A."/>
            <person name="Ortiz-Santana B."/>
            <person name="Ovrebo C."/>
            <person name="Racz N."/>
            <person name="Riley R."/>
            <person name="Savchenko A."/>
            <person name="Shiryaev A."/>
            <person name="Soop K."/>
            <person name="Spirin V."/>
            <person name="Szebenyi C."/>
            <person name="Tomsovsky M."/>
            <person name="Tulloss R.E."/>
            <person name="Uehling J."/>
            <person name="Grigoriev I.V."/>
            <person name="Vagvolgyi C."/>
            <person name="Papp T."/>
            <person name="Martin F.M."/>
            <person name="Miettinen O."/>
            <person name="Hibbett D.S."/>
            <person name="Nagy L.G."/>
        </authorList>
    </citation>
    <scope>NUCLEOTIDE SEQUENCE [LARGE SCALE GENOMIC DNA]</scope>
    <source>
        <strain evidence="6 7">OMC1185</strain>
    </source>
</reference>
<dbReference type="FunFam" id="1.10.340.30:FF:000004">
    <property type="entry name" value="DNA-3-methyladenine glycosylase II"/>
    <property type="match status" value="1"/>
</dbReference>
<proteinExistence type="inferred from homology"/>
<organism evidence="6 7">
    <name type="scientific">Heliocybe sulcata</name>
    <dbReference type="NCBI Taxonomy" id="5364"/>
    <lineage>
        <taxon>Eukaryota</taxon>
        <taxon>Fungi</taxon>
        <taxon>Dikarya</taxon>
        <taxon>Basidiomycota</taxon>
        <taxon>Agaricomycotina</taxon>
        <taxon>Agaricomycetes</taxon>
        <taxon>Gloeophyllales</taxon>
        <taxon>Gloeophyllaceae</taxon>
        <taxon>Heliocybe</taxon>
    </lineage>
</organism>
<dbReference type="OrthoDB" id="415889at2759"/>
<gene>
    <name evidence="6" type="ORF">OE88DRAFT_1654962</name>
</gene>
<evidence type="ECO:0000259" key="5">
    <source>
        <dbReference type="SMART" id="SM00478"/>
    </source>
</evidence>
<evidence type="ECO:0000256" key="1">
    <source>
        <dbReference type="ARBA" id="ARBA00010817"/>
    </source>
</evidence>
<dbReference type="Pfam" id="PF00730">
    <property type="entry name" value="HhH-GPD"/>
    <property type="match status" value="1"/>
</dbReference>
<evidence type="ECO:0000313" key="6">
    <source>
        <dbReference type="EMBL" id="TFK54336.1"/>
    </source>
</evidence>
<protein>
    <submittedName>
        <fullName evidence="6">DNA glycosylase</fullName>
    </submittedName>
</protein>
<feature type="compositionally biased region" description="Low complexity" evidence="4">
    <location>
        <begin position="308"/>
        <end position="319"/>
    </location>
</feature>
<dbReference type="AlphaFoldDB" id="A0A5C3ND34"/>
<keyword evidence="3" id="KW-0234">DNA repair</keyword>
<dbReference type="Proteomes" id="UP000305948">
    <property type="component" value="Unassembled WGS sequence"/>
</dbReference>
<comment type="similarity">
    <text evidence="1">Belongs to the alkylbase DNA glycosidase AlkA family.</text>
</comment>
<evidence type="ECO:0000313" key="7">
    <source>
        <dbReference type="Proteomes" id="UP000305948"/>
    </source>
</evidence>
<feature type="region of interest" description="Disordered" evidence="4">
    <location>
        <begin position="281"/>
        <end position="362"/>
    </location>
</feature>
<dbReference type="PANTHER" id="PTHR43003">
    <property type="entry name" value="DNA-3-METHYLADENINE GLYCOSYLASE"/>
    <property type="match status" value="1"/>
</dbReference>
<feature type="compositionally biased region" description="Basic residues" evidence="4">
    <location>
        <begin position="329"/>
        <end position="338"/>
    </location>
</feature>
<dbReference type="GO" id="GO:0005634">
    <property type="term" value="C:nucleus"/>
    <property type="evidence" value="ECO:0007669"/>
    <property type="project" value="TreeGrafter"/>
</dbReference>
<evidence type="ECO:0000256" key="3">
    <source>
        <dbReference type="ARBA" id="ARBA00023204"/>
    </source>
</evidence>
<name>A0A5C3ND34_9AGAM</name>
<dbReference type="PANTHER" id="PTHR43003:SF5">
    <property type="entry name" value="DNA-3-METHYLADENINE GLYCOSYLASE"/>
    <property type="match status" value="1"/>
</dbReference>
<accession>A0A5C3ND34</accession>
<dbReference type="GO" id="GO:0043916">
    <property type="term" value="F:DNA-7-methylguanine glycosylase activity"/>
    <property type="evidence" value="ECO:0007669"/>
    <property type="project" value="TreeGrafter"/>
</dbReference>
<feature type="compositionally biased region" description="Basic and acidic residues" evidence="4">
    <location>
        <begin position="281"/>
        <end position="291"/>
    </location>
</feature>
<dbReference type="GO" id="GO:0032131">
    <property type="term" value="F:alkylated DNA binding"/>
    <property type="evidence" value="ECO:0007669"/>
    <property type="project" value="TreeGrafter"/>
</dbReference>
<dbReference type="Gene3D" id="1.10.1670.40">
    <property type="match status" value="2"/>
</dbReference>
<dbReference type="InterPro" id="IPR051912">
    <property type="entry name" value="Alkylbase_DNA_Glycosylase/TA"/>
</dbReference>
<dbReference type="STRING" id="5364.A0A5C3ND34"/>
<dbReference type="GO" id="GO:0006307">
    <property type="term" value="P:DNA alkylation repair"/>
    <property type="evidence" value="ECO:0007669"/>
    <property type="project" value="TreeGrafter"/>
</dbReference>
<dbReference type="InterPro" id="IPR003265">
    <property type="entry name" value="HhH-GPD_domain"/>
</dbReference>
<dbReference type="SUPFAM" id="SSF48150">
    <property type="entry name" value="DNA-glycosylase"/>
    <property type="match status" value="1"/>
</dbReference>
<dbReference type="InterPro" id="IPR011257">
    <property type="entry name" value="DNA_glycosylase"/>
</dbReference>
<dbReference type="GO" id="GO:0006285">
    <property type="term" value="P:base-excision repair, AP site formation"/>
    <property type="evidence" value="ECO:0007669"/>
    <property type="project" value="UniProtKB-ARBA"/>
</dbReference>
<keyword evidence="7" id="KW-1185">Reference proteome</keyword>
<dbReference type="GO" id="GO:0008725">
    <property type="term" value="F:DNA-3-methyladenine glycosylase activity"/>
    <property type="evidence" value="ECO:0007669"/>
    <property type="project" value="TreeGrafter"/>
</dbReference>
<dbReference type="EMBL" id="ML213506">
    <property type="protein sequence ID" value="TFK54336.1"/>
    <property type="molecule type" value="Genomic_DNA"/>
</dbReference>
<feature type="compositionally biased region" description="Low complexity" evidence="4">
    <location>
        <begin position="1"/>
        <end position="13"/>
    </location>
</feature>
<dbReference type="SMART" id="SM00478">
    <property type="entry name" value="ENDO3c"/>
    <property type="match status" value="1"/>
</dbReference>
<evidence type="ECO:0000256" key="2">
    <source>
        <dbReference type="ARBA" id="ARBA00022763"/>
    </source>
</evidence>
<dbReference type="GO" id="GO:0032993">
    <property type="term" value="C:protein-DNA complex"/>
    <property type="evidence" value="ECO:0007669"/>
    <property type="project" value="TreeGrafter"/>
</dbReference>
<dbReference type="Gene3D" id="1.10.340.30">
    <property type="entry name" value="Hypothetical protein, domain 2"/>
    <property type="match status" value="1"/>
</dbReference>
<evidence type="ECO:0000256" key="4">
    <source>
        <dbReference type="SAM" id="MobiDB-lite"/>
    </source>
</evidence>
<keyword evidence="2" id="KW-0227">DNA damage</keyword>